<sequence length="102" mass="12130">MKRNGHEYVDSNVRYARKSCPVKWFDNRGVLLLSKERDKLLLEKCRRWSKRRRKEALIVVALQWEKLQSIPGGGDHLDRCISSYRMKHRTKKIGNKSNLAYD</sequence>
<evidence type="ECO:0000313" key="1">
    <source>
        <dbReference type="EMBL" id="GFT90855.1"/>
    </source>
</evidence>
<evidence type="ECO:0000313" key="2">
    <source>
        <dbReference type="Proteomes" id="UP000887013"/>
    </source>
</evidence>
<proteinExistence type="predicted"/>
<comment type="caution">
    <text evidence="1">The sequence shown here is derived from an EMBL/GenBank/DDBJ whole genome shotgun (WGS) entry which is preliminary data.</text>
</comment>
<dbReference type="AlphaFoldDB" id="A0A8X6U815"/>
<name>A0A8X6U815_NEPPI</name>
<reference evidence="1" key="1">
    <citation type="submission" date="2020-08" db="EMBL/GenBank/DDBJ databases">
        <title>Multicomponent nature underlies the extraordinary mechanical properties of spider dragline silk.</title>
        <authorList>
            <person name="Kono N."/>
            <person name="Nakamura H."/>
            <person name="Mori M."/>
            <person name="Yoshida Y."/>
            <person name="Ohtoshi R."/>
            <person name="Malay A.D."/>
            <person name="Moran D.A.P."/>
            <person name="Tomita M."/>
            <person name="Numata K."/>
            <person name="Arakawa K."/>
        </authorList>
    </citation>
    <scope>NUCLEOTIDE SEQUENCE</scope>
</reference>
<organism evidence="1 2">
    <name type="scientific">Nephila pilipes</name>
    <name type="common">Giant wood spider</name>
    <name type="synonym">Nephila maculata</name>
    <dbReference type="NCBI Taxonomy" id="299642"/>
    <lineage>
        <taxon>Eukaryota</taxon>
        <taxon>Metazoa</taxon>
        <taxon>Ecdysozoa</taxon>
        <taxon>Arthropoda</taxon>
        <taxon>Chelicerata</taxon>
        <taxon>Arachnida</taxon>
        <taxon>Araneae</taxon>
        <taxon>Araneomorphae</taxon>
        <taxon>Entelegynae</taxon>
        <taxon>Araneoidea</taxon>
        <taxon>Nephilidae</taxon>
        <taxon>Nephila</taxon>
    </lineage>
</organism>
<dbReference type="EMBL" id="BMAW01025090">
    <property type="protein sequence ID" value="GFT90855.1"/>
    <property type="molecule type" value="Genomic_DNA"/>
</dbReference>
<protein>
    <submittedName>
        <fullName evidence="1">PiggyBac transposable element-derived protein 3</fullName>
    </submittedName>
</protein>
<dbReference type="Proteomes" id="UP000887013">
    <property type="component" value="Unassembled WGS sequence"/>
</dbReference>
<keyword evidence="2" id="KW-1185">Reference proteome</keyword>
<accession>A0A8X6U815</accession>
<gene>
    <name evidence="1" type="primary">PGBD3_57</name>
    <name evidence="1" type="ORF">NPIL_364721</name>
</gene>